<reference evidence="6" key="1">
    <citation type="journal article" date="2014" name="Science">
        <title>The coffee genome provides insight into the convergent evolution of caffeine biosynthesis.</title>
        <authorList>
            <person name="Denoeud F."/>
            <person name="Carretero-Paulet L."/>
            <person name="Dereeper A."/>
            <person name="Droc G."/>
            <person name="Guyot R."/>
            <person name="Pietrella M."/>
            <person name="Zheng C."/>
            <person name="Alberti A."/>
            <person name="Anthony F."/>
            <person name="Aprea G."/>
            <person name="Aury J.M."/>
            <person name="Bento P."/>
            <person name="Bernard M."/>
            <person name="Bocs S."/>
            <person name="Campa C."/>
            <person name="Cenci A."/>
            <person name="Combes M.C."/>
            <person name="Crouzillat D."/>
            <person name="Da Silva C."/>
            <person name="Daddiego L."/>
            <person name="De Bellis F."/>
            <person name="Dussert S."/>
            <person name="Garsmeur O."/>
            <person name="Gayraud T."/>
            <person name="Guignon V."/>
            <person name="Jahn K."/>
            <person name="Jamilloux V."/>
            <person name="Joet T."/>
            <person name="Labadie K."/>
            <person name="Lan T."/>
            <person name="Leclercq J."/>
            <person name="Lepelley M."/>
            <person name="Leroy T."/>
            <person name="Li L.T."/>
            <person name="Librado P."/>
            <person name="Lopez L."/>
            <person name="Munoz A."/>
            <person name="Noel B."/>
            <person name="Pallavicini A."/>
            <person name="Perrotta G."/>
            <person name="Poncet V."/>
            <person name="Pot D."/>
            <person name="Priyono X."/>
            <person name="Rigoreau M."/>
            <person name="Rouard M."/>
            <person name="Rozas J."/>
            <person name="Tranchant-Dubreuil C."/>
            <person name="VanBuren R."/>
            <person name="Zhang Q."/>
            <person name="Andrade A.C."/>
            <person name="Argout X."/>
            <person name="Bertrand B."/>
            <person name="de Kochko A."/>
            <person name="Graziosi G."/>
            <person name="Henry R.J."/>
            <person name="Jayarama X."/>
            <person name="Ming R."/>
            <person name="Nagai C."/>
            <person name="Rounsley S."/>
            <person name="Sankoff D."/>
            <person name="Giuliano G."/>
            <person name="Albert V.A."/>
            <person name="Wincker P."/>
            <person name="Lashermes P."/>
        </authorList>
    </citation>
    <scope>NUCLEOTIDE SEQUENCE [LARGE SCALE GENOMIC DNA]</scope>
    <source>
        <strain evidence="6">cv. DH200-94</strain>
    </source>
</reference>
<dbReference type="Gramene" id="CDP12260">
    <property type="protein sequence ID" value="CDP12260"/>
    <property type="gene ID" value="GSCOC_T00035696001"/>
</dbReference>
<accession>A0A068UUR5</accession>
<evidence type="ECO:0000313" key="6">
    <source>
        <dbReference type="Proteomes" id="UP000295252"/>
    </source>
</evidence>
<dbReference type="EMBL" id="HG739146">
    <property type="protein sequence ID" value="CDP12260.1"/>
    <property type="molecule type" value="Genomic_DNA"/>
</dbReference>
<organism evidence="5 6">
    <name type="scientific">Coffea canephora</name>
    <name type="common">Robusta coffee</name>
    <dbReference type="NCBI Taxonomy" id="49390"/>
    <lineage>
        <taxon>Eukaryota</taxon>
        <taxon>Viridiplantae</taxon>
        <taxon>Streptophyta</taxon>
        <taxon>Embryophyta</taxon>
        <taxon>Tracheophyta</taxon>
        <taxon>Spermatophyta</taxon>
        <taxon>Magnoliopsida</taxon>
        <taxon>eudicotyledons</taxon>
        <taxon>Gunneridae</taxon>
        <taxon>Pentapetalae</taxon>
        <taxon>asterids</taxon>
        <taxon>lamiids</taxon>
        <taxon>Gentianales</taxon>
        <taxon>Rubiaceae</taxon>
        <taxon>Ixoroideae</taxon>
        <taxon>Gardenieae complex</taxon>
        <taxon>Bertiereae - Coffeeae clade</taxon>
        <taxon>Coffeeae</taxon>
        <taxon>Coffea</taxon>
    </lineage>
</organism>
<dbReference type="OrthoDB" id="1728340at2759"/>
<evidence type="ECO:0008006" key="7">
    <source>
        <dbReference type="Google" id="ProtNLM"/>
    </source>
</evidence>
<name>A0A068UUR5_COFCA</name>
<dbReference type="InParanoid" id="A0A068UUR5"/>
<dbReference type="GO" id="GO:0022857">
    <property type="term" value="F:transmembrane transporter activity"/>
    <property type="evidence" value="ECO:0007669"/>
    <property type="project" value="InterPro"/>
</dbReference>
<feature type="transmembrane region" description="Helical" evidence="4">
    <location>
        <begin position="58"/>
        <end position="77"/>
    </location>
</feature>
<dbReference type="OMA" id="LGPFAYM"/>
<keyword evidence="1 4" id="KW-0812">Transmembrane</keyword>
<evidence type="ECO:0000256" key="4">
    <source>
        <dbReference type="SAM" id="Phobius"/>
    </source>
</evidence>
<evidence type="ECO:0000313" key="5">
    <source>
        <dbReference type="EMBL" id="CDP12260.1"/>
    </source>
</evidence>
<keyword evidence="2 4" id="KW-1133">Transmembrane helix</keyword>
<dbReference type="PhylomeDB" id="A0A068UUR5"/>
<evidence type="ECO:0000256" key="1">
    <source>
        <dbReference type="ARBA" id="ARBA00022692"/>
    </source>
</evidence>
<evidence type="ECO:0000256" key="2">
    <source>
        <dbReference type="ARBA" id="ARBA00022989"/>
    </source>
</evidence>
<feature type="transmembrane region" description="Helical" evidence="4">
    <location>
        <begin position="21"/>
        <end position="46"/>
    </location>
</feature>
<keyword evidence="6" id="KW-1185">Reference proteome</keyword>
<dbReference type="STRING" id="49390.A0A068UUR5"/>
<gene>
    <name evidence="5" type="ORF">GSCOC_T00035696001</name>
</gene>
<dbReference type="PANTHER" id="PTHR31218">
    <property type="entry name" value="WAT1-RELATED PROTEIN"/>
    <property type="match status" value="1"/>
</dbReference>
<dbReference type="Proteomes" id="UP000295252">
    <property type="component" value="Chromosome X"/>
</dbReference>
<dbReference type="AlphaFoldDB" id="A0A068UUR5"/>
<proteinExistence type="predicted"/>
<protein>
    <recommendedName>
        <fullName evidence="7">WAT1-related protein</fullName>
    </recommendedName>
</protein>
<dbReference type="GO" id="GO:0016020">
    <property type="term" value="C:membrane"/>
    <property type="evidence" value="ECO:0007669"/>
    <property type="project" value="InterPro"/>
</dbReference>
<evidence type="ECO:0000256" key="3">
    <source>
        <dbReference type="ARBA" id="ARBA00023136"/>
    </source>
</evidence>
<dbReference type="InterPro" id="IPR030184">
    <property type="entry name" value="WAT1-related"/>
</dbReference>
<keyword evidence="3 4" id="KW-0472">Membrane</keyword>
<feature type="transmembrane region" description="Helical" evidence="4">
    <location>
        <begin position="89"/>
        <end position="107"/>
    </location>
</feature>
<sequence length="111" mass="12229">MLVLGPFAYMLEWKKRPRPSLSFVAVMKMFMLSSIGTTIHLDIYYVSFGYTSPTVASTLSNVISGLTFVISLPLCTIERVNFSTASRKAKVLGTIACVAGTLIFTLWKGRP</sequence>